<name>A0ABT5W889_9BACL</name>
<dbReference type="Proteomes" id="UP001213979">
    <property type="component" value="Unassembled WGS sequence"/>
</dbReference>
<evidence type="ECO:0000313" key="2">
    <source>
        <dbReference type="Proteomes" id="UP001213979"/>
    </source>
</evidence>
<evidence type="ECO:0008006" key="3">
    <source>
        <dbReference type="Google" id="ProtNLM"/>
    </source>
</evidence>
<comment type="caution">
    <text evidence="1">The sequence shown here is derived from an EMBL/GenBank/DDBJ whole genome shotgun (WGS) entry which is preliminary data.</text>
</comment>
<keyword evidence="2" id="KW-1185">Reference proteome</keyword>
<gene>
    <name evidence="1" type="ORF">PNH38_16955</name>
</gene>
<sequence length="52" mass="6190">MLRSFARESDIPKLIHYLSRQNIDIYEVKVEKATLEDIFFDRVTDLHPLLIS</sequence>
<reference evidence="1 2" key="1">
    <citation type="submission" date="2023-01" db="EMBL/GenBank/DDBJ databases">
        <title>Genome-based reclassification of Anoxybacillus geothermalis as a later heterotypic synonym of Anoxybacillus rupiensis.</title>
        <authorList>
            <person name="Inan Bektas K."/>
            <person name="Canakci S."/>
            <person name="Belduz A.A."/>
            <person name="Guler H.H."/>
        </authorList>
    </citation>
    <scope>NUCLEOTIDE SEQUENCE [LARGE SCALE GENOMIC DNA]</scope>
    <source>
        <strain evidence="1 2">DSM 17127</strain>
    </source>
</reference>
<protein>
    <recommendedName>
        <fullName evidence="3">DUF4162 domain-containing protein</fullName>
    </recommendedName>
</protein>
<proteinExistence type="predicted"/>
<evidence type="ECO:0000313" key="1">
    <source>
        <dbReference type="EMBL" id="MDE8565536.1"/>
    </source>
</evidence>
<accession>A0ABT5W889</accession>
<organism evidence="1 2">
    <name type="scientific">Anoxybacteroides rupiense</name>
    <dbReference type="NCBI Taxonomy" id="311460"/>
    <lineage>
        <taxon>Bacteria</taxon>
        <taxon>Bacillati</taxon>
        <taxon>Bacillota</taxon>
        <taxon>Bacilli</taxon>
        <taxon>Bacillales</taxon>
        <taxon>Anoxybacillaceae</taxon>
        <taxon>Anoxybacteroides</taxon>
    </lineage>
</organism>
<dbReference type="RefSeq" id="WP_159719235.1">
    <property type="nucleotide sequence ID" value="NZ_JAGUQN010000012.1"/>
</dbReference>
<dbReference type="EMBL" id="JAQOTG010000025">
    <property type="protein sequence ID" value="MDE8565536.1"/>
    <property type="molecule type" value="Genomic_DNA"/>
</dbReference>